<dbReference type="SMART" id="SM00849">
    <property type="entry name" value="Lactamase_B"/>
    <property type="match status" value="1"/>
</dbReference>
<evidence type="ECO:0000313" key="10">
    <source>
        <dbReference type="Ensembl" id="ENSANIP00000024561.1"/>
    </source>
</evidence>
<feature type="region of interest" description="Disordered" evidence="8">
    <location>
        <begin position="172"/>
        <end position="192"/>
    </location>
</feature>
<evidence type="ECO:0000256" key="3">
    <source>
        <dbReference type="ARBA" id="ARBA00011738"/>
    </source>
</evidence>
<feature type="domain" description="Metallo-beta-lactamase" evidence="9">
    <location>
        <begin position="41"/>
        <end position="205"/>
    </location>
</feature>
<dbReference type="GO" id="GO:0005829">
    <property type="term" value="C:cytosol"/>
    <property type="evidence" value="ECO:0007669"/>
    <property type="project" value="UniProtKB-SubCell"/>
</dbReference>
<organism evidence="10 11">
    <name type="scientific">Accipiter nisus</name>
    <name type="common">Eurasian sparrowhawk</name>
    <dbReference type="NCBI Taxonomy" id="211598"/>
    <lineage>
        <taxon>Eukaryota</taxon>
        <taxon>Metazoa</taxon>
        <taxon>Chordata</taxon>
        <taxon>Craniata</taxon>
        <taxon>Vertebrata</taxon>
        <taxon>Euteleostomi</taxon>
        <taxon>Archelosauria</taxon>
        <taxon>Archosauria</taxon>
        <taxon>Dinosauria</taxon>
        <taxon>Saurischia</taxon>
        <taxon>Theropoda</taxon>
        <taxon>Coelurosauria</taxon>
        <taxon>Aves</taxon>
        <taxon>Neognathae</taxon>
        <taxon>Neoaves</taxon>
        <taxon>Telluraves</taxon>
        <taxon>Accipitrimorphae</taxon>
        <taxon>Accipitriformes</taxon>
        <taxon>Accipitridae</taxon>
        <taxon>Accipitrinae</taxon>
        <taxon>Accipiter</taxon>
    </lineage>
</organism>
<comment type="subunit">
    <text evidence="3">Homodimer.</text>
</comment>
<dbReference type="AlphaFoldDB" id="A0A8B9NJA5"/>
<protein>
    <recommendedName>
        <fullName evidence="4">Metallo-beta-lactamase domain-containing protein 1</fullName>
    </recommendedName>
    <alternativeName>
        <fullName evidence="5">Endoribonuclease MBLAC1</fullName>
    </alternativeName>
</protein>
<dbReference type="Pfam" id="PF00753">
    <property type="entry name" value="Lactamase_B"/>
    <property type="match status" value="1"/>
</dbReference>
<evidence type="ECO:0000256" key="5">
    <source>
        <dbReference type="ARBA" id="ARBA00032988"/>
    </source>
</evidence>
<reference evidence="10" key="2">
    <citation type="submission" date="2025-09" db="UniProtKB">
        <authorList>
            <consortium name="Ensembl"/>
        </authorList>
    </citation>
    <scope>IDENTIFICATION</scope>
</reference>
<evidence type="ECO:0000256" key="8">
    <source>
        <dbReference type="SAM" id="MobiDB-lite"/>
    </source>
</evidence>
<feature type="region of interest" description="Disordered" evidence="8">
    <location>
        <begin position="205"/>
        <end position="266"/>
    </location>
</feature>
<evidence type="ECO:0000256" key="2">
    <source>
        <dbReference type="ARBA" id="ARBA00006759"/>
    </source>
</evidence>
<name>A0A8B9NJA5_9AVES</name>
<reference evidence="10" key="1">
    <citation type="submission" date="2025-08" db="UniProtKB">
        <authorList>
            <consortium name="Ensembl"/>
        </authorList>
    </citation>
    <scope>IDENTIFICATION</scope>
</reference>
<dbReference type="CDD" id="cd07711">
    <property type="entry name" value="MBLAC1-like_MBL-fold"/>
    <property type="match status" value="1"/>
</dbReference>
<dbReference type="Ensembl" id="ENSANIT00000025383.1">
    <property type="protein sequence ID" value="ENSANIP00000024561.1"/>
    <property type="gene ID" value="ENSANIG00000016612.1"/>
</dbReference>
<evidence type="ECO:0000313" key="11">
    <source>
        <dbReference type="Proteomes" id="UP000694541"/>
    </source>
</evidence>
<evidence type="ECO:0000259" key="9">
    <source>
        <dbReference type="SMART" id="SM00849"/>
    </source>
</evidence>
<comment type="function">
    <text evidence="7">Endoribonuclease that catalyzes the hydrolysis of histone-coding pre-mRNA 3'-end. Involved in histone pre-mRNA processing during the S-phase of the cell cycle, which is required for entering/progressing through S-phase. Cleaves histone pre-mRNA at a major and a minor cleavage site after the 5'-ACCCA-3' and the 5'-ACCCACA-3' sequence, respectively, and located downstream of the stem-loop. May require the presence of the HDE element located at the histone pre-RNA 3'-end to avoid non-specific cleavage.</text>
</comment>
<dbReference type="PANTHER" id="PTHR23200:SF48">
    <property type="entry name" value="METALLO-BETA-LACTAMASE DOMAIN-CONTAINING PROTEIN 1"/>
    <property type="match status" value="1"/>
</dbReference>
<comment type="catalytic activity">
    <reaction evidence="6">
        <text>a ribonucleotidyl-ribonucleotide-RNA + H2O = a 3'-end ribonucleotide-RNA + a 5'-end 5'-phospho-ribonucleoside-RNA + H(+)</text>
        <dbReference type="Rhea" id="RHEA:68096"/>
        <dbReference type="Rhea" id="RHEA-COMP:15179"/>
        <dbReference type="Rhea" id="RHEA-COMP:17355"/>
        <dbReference type="Rhea" id="RHEA-COMP:17428"/>
        <dbReference type="ChEBI" id="CHEBI:15377"/>
        <dbReference type="ChEBI" id="CHEBI:15378"/>
        <dbReference type="ChEBI" id="CHEBI:74896"/>
        <dbReference type="ChEBI" id="CHEBI:138282"/>
        <dbReference type="ChEBI" id="CHEBI:173118"/>
    </reaction>
    <physiologicalReaction direction="left-to-right" evidence="6">
        <dbReference type="Rhea" id="RHEA:68097"/>
    </physiologicalReaction>
</comment>
<keyword evidence="11" id="KW-1185">Reference proteome</keyword>
<dbReference type="Gene3D" id="3.60.15.10">
    <property type="entry name" value="Ribonuclease Z/Hydroxyacylglutathione hydrolase-like"/>
    <property type="match status" value="1"/>
</dbReference>
<evidence type="ECO:0000256" key="1">
    <source>
        <dbReference type="ARBA" id="ARBA00004514"/>
    </source>
</evidence>
<dbReference type="InterPro" id="IPR036866">
    <property type="entry name" value="RibonucZ/Hydroxyglut_hydro"/>
</dbReference>
<dbReference type="InterPro" id="IPR001279">
    <property type="entry name" value="Metallo-B-lactamas"/>
</dbReference>
<comment type="subcellular location">
    <subcellularLocation>
        <location evidence="1">Cytoplasm</location>
        <location evidence="1">Cytosol</location>
    </subcellularLocation>
</comment>
<dbReference type="SUPFAM" id="SSF56281">
    <property type="entry name" value="Metallo-hydrolase/oxidoreductase"/>
    <property type="match status" value="1"/>
</dbReference>
<dbReference type="Proteomes" id="UP000694541">
    <property type="component" value="Unplaced"/>
</dbReference>
<accession>A0A8B9NJA5</accession>
<evidence type="ECO:0000256" key="6">
    <source>
        <dbReference type="ARBA" id="ARBA00044690"/>
    </source>
</evidence>
<comment type="similarity">
    <text evidence="2">Belongs to the metallo-beta-lactamase superfamily. Glyoxalase II family.</text>
</comment>
<dbReference type="InterPro" id="IPR039344">
    <property type="entry name" value="MBLAC1"/>
</dbReference>
<dbReference type="PANTHER" id="PTHR23200">
    <property type="entry name" value="METALLO-BETA-LACTAMASE DOMAIN-CONTAINING PROTEIN 1"/>
    <property type="match status" value="1"/>
</dbReference>
<proteinExistence type="inferred from homology"/>
<sequence length="266" mass="28622">MPRGVRTSPLGAREVAGDPYTLRVLQEGHCAPQPDGTFRADGSVTLVWGGPVTALVDTGGPWDRRRLVSLLAERGLSPNDVTHVVCTHGHSDHVGNINLFPTATLLVGLDLSRGDGWYLPHDLAKGRPYVLHPGHLEVVATPGHTNDHVSVVVRNTSLGTVVVAGDLFEREEDEEEWRASSADPARQEQSRRRVMAMADVIVPGHGPPFRVFRERGDREVPWEEEEEGTAATGDGPEGHGDIPRGDVTPGHVPEEEGSGTGNAPKP</sequence>
<evidence type="ECO:0000256" key="4">
    <source>
        <dbReference type="ARBA" id="ARBA00014856"/>
    </source>
</evidence>
<evidence type="ECO:0000256" key="7">
    <source>
        <dbReference type="ARBA" id="ARBA00045869"/>
    </source>
</evidence>
<feature type="compositionally biased region" description="Basic and acidic residues" evidence="8">
    <location>
        <begin position="211"/>
        <end position="221"/>
    </location>
</feature>